<evidence type="ECO:0000256" key="7">
    <source>
        <dbReference type="ARBA" id="ARBA00022989"/>
    </source>
</evidence>
<dbReference type="GO" id="GO:0009055">
    <property type="term" value="F:electron transfer activity"/>
    <property type="evidence" value="ECO:0007669"/>
    <property type="project" value="UniProtKB-UniRule"/>
</dbReference>
<reference evidence="11 12" key="1">
    <citation type="journal article" date="2018" name="Environ. Microbiol.">
        <title>Ecological and genomic features of two widespread freshwater picocyanobacteria.</title>
        <authorList>
            <person name="Cabello-Yeves P.J."/>
            <person name="Picazo A."/>
            <person name="Camacho A."/>
            <person name="Callieri C."/>
            <person name="Rosselli R."/>
            <person name="Roda-Garcia J.J."/>
            <person name="Coutinho F.H."/>
            <person name="Rodriguez-Valera F."/>
        </authorList>
    </citation>
    <scope>NUCLEOTIDE SEQUENCE [LARGE SCALE GENOMIC DNA]</scope>
    <source>
        <strain evidence="11 12">Tous</strain>
    </source>
</reference>
<accession>A0A2P7N1U1</accession>
<keyword evidence="8 10" id="KW-0472">Membrane</keyword>
<name>A0A2P7N1U1_9CYAN</name>
<evidence type="ECO:0000256" key="8">
    <source>
        <dbReference type="ARBA" id="ARBA00023136"/>
    </source>
</evidence>
<organism evidence="11 12">
    <name type="scientific">Cyanobium usitatum str. Tous</name>
    <dbReference type="NCBI Taxonomy" id="2116684"/>
    <lineage>
        <taxon>Bacteria</taxon>
        <taxon>Bacillati</taxon>
        <taxon>Cyanobacteriota</taxon>
        <taxon>Cyanophyceae</taxon>
        <taxon>Synechococcales</taxon>
        <taxon>Prochlorococcaceae</taxon>
        <taxon>Cyanobium</taxon>
    </lineage>
</organism>
<keyword evidence="7 10" id="KW-1133">Transmembrane helix</keyword>
<dbReference type="EMBL" id="PXXO01000001">
    <property type="protein sequence ID" value="PSJ07435.1"/>
    <property type="molecule type" value="Genomic_DNA"/>
</dbReference>
<comment type="function">
    <text evidence="1 10">Component of the cytochrome b6-f complex, which mediates electron transfer between photosystem II (PSII) and photosystem I (PSI), cyclic electron flow around PSI, and state transitions.</text>
</comment>
<evidence type="ECO:0000256" key="1">
    <source>
        <dbReference type="ARBA" id="ARBA00003068"/>
    </source>
</evidence>
<keyword evidence="10" id="KW-0793">Thylakoid</keyword>
<comment type="subcellular location">
    <subcellularLocation>
        <location evidence="10">Cellular thylakoid membrane</location>
        <topology evidence="10">Single-pass membrane protein</topology>
    </subcellularLocation>
    <subcellularLocation>
        <location evidence="2">Membrane</location>
        <topology evidence="2">Single-pass membrane protein</topology>
    </subcellularLocation>
</comment>
<keyword evidence="6 10" id="KW-0249">Electron transport</keyword>
<evidence type="ECO:0000256" key="4">
    <source>
        <dbReference type="ARBA" id="ARBA00022448"/>
    </source>
</evidence>
<dbReference type="InterPro" id="IPR005497">
    <property type="entry name" value="Cytochrome_b6-f_cplx_su8"/>
</dbReference>
<keyword evidence="4 10" id="KW-0813">Transport</keyword>
<keyword evidence="12" id="KW-1185">Reference proteome</keyword>
<keyword evidence="5 10" id="KW-0812">Transmembrane</keyword>
<dbReference type="GO" id="GO:0009512">
    <property type="term" value="C:cytochrome b6f complex"/>
    <property type="evidence" value="ECO:0007669"/>
    <property type="project" value="InterPro"/>
</dbReference>
<dbReference type="Pfam" id="PF03742">
    <property type="entry name" value="PetN"/>
    <property type="match status" value="1"/>
</dbReference>
<sequence>MLISAGWASLAALFSFSIAMVVWGRHGDNSIKF</sequence>
<comment type="subunit">
    <text evidence="9 10">The 4 large subunits of the cytochrome b6-f complex are cytochrome b6, subunit IV (17 kDa polypeptide, PetD), cytochrome f and the Rieske protein, while the 4 small subunits are PetG, PetL, PetM and PetN. The complex functions as a dimer.</text>
</comment>
<evidence type="ECO:0000256" key="2">
    <source>
        <dbReference type="ARBA" id="ARBA00004167"/>
    </source>
</evidence>
<dbReference type="GO" id="GO:0031676">
    <property type="term" value="C:plasma membrane-derived thylakoid membrane"/>
    <property type="evidence" value="ECO:0007669"/>
    <property type="project" value="UniProtKB-SubCell"/>
</dbReference>
<dbReference type="GO" id="GO:0015979">
    <property type="term" value="P:photosynthesis"/>
    <property type="evidence" value="ECO:0007669"/>
    <property type="project" value="UniProtKB-KW"/>
</dbReference>
<evidence type="ECO:0000256" key="6">
    <source>
        <dbReference type="ARBA" id="ARBA00022982"/>
    </source>
</evidence>
<comment type="caution">
    <text evidence="11">The sequence shown here is derived from an EMBL/GenBank/DDBJ whole genome shotgun (WGS) entry which is preliminary data.</text>
</comment>
<dbReference type="NCBIfam" id="NF002709">
    <property type="entry name" value="PRK02529.1"/>
    <property type="match status" value="1"/>
</dbReference>
<proteinExistence type="inferred from homology"/>
<evidence type="ECO:0000256" key="10">
    <source>
        <dbReference type="HAMAP-Rule" id="MF_00395"/>
    </source>
</evidence>
<evidence type="ECO:0000313" key="12">
    <source>
        <dbReference type="Proteomes" id="UP000243002"/>
    </source>
</evidence>
<dbReference type="HAMAP" id="MF_00395">
    <property type="entry name" value="Cytb6_f_PetN"/>
    <property type="match status" value="1"/>
</dbReference>
<dbReference type="AlphaFoldDB" id="A0A2P7N1U1"/>
<keyword evidence="10" id="KW-0602">Photosynthesis</keyword>
<dbReference type="SUPFAM" id="SSF103451">
    <property type="entry name" value="PetN subunit of the cytochrome b6f complex"/>
    <property type="match status" value="1"/>
</dbReference>
<comment type="similarity">
    <text evidence="3 10">Belongs to the PetN family.</text>
</comment>
<dbReference type="InterPro" id="IPR036143">
    <property type="entry name" value="Cytochr_b6-f_cplx_su8_sf"/>
</dbReference>
<dbReference type="RefSeq" id="WP_106501620.1">
    <property type="nucleotide sequence ID" value="NZ_OY986431.1"/>
</dbReference>
<evidence type="ECO:0000313" key="11">
    <source>
        <dbReference type="EMBL" id="PSJ07435.1"/>
    </source>
</evidence>
<dbReference type="GO" id="GO:0017004">
    <property type="term" value="P:cytochrome complex assembly"/>
    <property type="evidence" value="ECO:0007669"/>
    <property type="project" value="UniProtKB-UniRule"/>
</dbReference>
<evidence type="ECO:0000256" key="5">
    <source>
        <dbReference type="ARBA" id="ARBA00022692"/>
    </source>
</evidence>
<gene>
    <name evidence="10 11" type="primary">petN</name>
    <name evidence="11" type="ORF">C7K55_01585</name>
</gene>
<dbReference type="Proteomes" id="UP000243002">
    <property type="component" value="Unassembled WGS sequence"/>
</dbReference>
<evidence type="ECO:0000256" key="3">
    <source>
        <dbReference type="ARBA" id="ARBA00010969"/>
    </source>
</evidence>
<protein>
    <recommendedName>
        <fullName evidence="10">Cytochrome b6-f complex subunit 8</fullName>
    </recommendedName>
    <alternativeName>
        <fullName evidence="10">Cytochrome b6-f complex subunit PetN</fullName>
    </alternativeName>
    <alternativeName>
        <fullName evidence="10">Cytochrome b6-f complex subunit VIII</fullName>
    </alternativeName>
</protein>
<evidence type="ECO:0000256" key="9">
    <source>
        <dbReference type="ARBA" id="ARBA00025834"/>
    </source>
</evidence>